<gene>
    <name evidence="2" type="ORF">OS493_012521</name>
</gene>
<dbReference type="OrthoDB" id="10253869at2759"/>
<evidence type="ECO:0000259" key="1">
    <source>
        <dbReference type="Pfam" id="PF00501"/>
    </source>
</evidence>
<dbReference type="GO" id="GO:0016405">
    <property type="term" value="F:CoA-ligase activity"/>
    <property type="evidence" value="ECO:0007669"/>
    <property type="project" value="TreeGrafter"/>
</dbReference>
<dbReference type="InterPro" id="IPR000873">
    <property type="entry name" value="AMP-dep_synth/lig_dom"/>
</dbReference>
<dbReference type="PANTHER" id="PTHR24096:SF422">
    <property type="entry name" value="BCDNA.GH02901"/>
    <property type="match status" value="1"/>
</dbReference>
<name>A0A9W9ZE75_9CNID</name>
<dbReference type="PANTHER" id="PTHR24096">
    <property type="entry name" value="LONG-CHAIN-FATTY-ACID--COA LIGASE"/>
    <property type="match status" value="1"/>
</dbReference>
<feature type="domain" description="AMP-dependent synthetase/ligase" evidence="1">
    <location>
        <begin position="78"/>
        <end position="163"/>
    </location>
</feature>
<evidence type="ECO:0000313" key="3">
    <source>
        <dbReference type="Proteomes" id="UP001163046"/>
    </source>
</evidence>
<reference evidence="2" key="1">
    <citation type="submission" date="2023-01" db="EMBL/GenBank/DDBJ databases">
        <title>Genome assembly of the deep-sea coral Lophelia pertusa.</title>
        <authorList>
            <person name="Herrera S."/>
            <person name="Cordes E."/>
        </authorList>
    </citation>
    <scope>NUCLEOTIDE SEQUENCE</scope>
    <source>
        <strain evidence="2">USNM1676648</strain>
        <tissue evidence="2">Polyp</tissue>
    </source>
</reference>
<dbReference type="AlphaFoldDB" id="A0A9W9ZE75"/>
<organism evidence="2 3">
    <name type="scientific">Desmophyllum pertusum</name>
    <dbReference type="NCBI Taxonomy" id="174260"/>
    <lineage>
        <taxon>Eukaryota</taxon>
        <taxon>Metazoa</taxon>
        <taxon>Cnidaria</taxon>
        <taxon>Anthozoa</taxon>
        <taxon>Hexacorallia</taxon>
        <taxon>Scleractinia</taxon>
        <taxon>Caryophylliina</taxon>
        <taxon>Caryophylliidae</taxon>
        <taxon>Desmophyllum</taxon>
    </lineage>
</organism>
<sequence>MAILQSKYPMWTSLRIYHGRNSLSRTLTNTGTGQLLIADSGDENGAVHNTTHHYLRSHHLAPDKRESKRPNSSIQLCLGLARRGFKKGDVLAIYLPNVIEYPIIFYGVACLGGVSTSVNPQYSPQDLARQLKTSRARYLVTTPPLAVQASNAGVLDEIRSVFVVGEAQRGYESISVSTIRRWNCIP</sequence>
<evidence type="ECO:0000313" key="2">
    <source>
        <dbReference type="EMBL" id="KAJ7379775.1"/>
    </source>
</evidence>
<proteinExistence type="predicted"/>
<dbReference type="Gene3D" id="3.40.50.980">
    <property type="match status" value="1"/>
</dbReference>
<accession>A0A9W9ZE75</accession>
<protein>
    <recommendedName>
        <fullName evidence="1">AMP-dependent synthetase/ligase domain-containing protein</fullName>
    </recommendedName>
</protein>
<dbReference type="Pfam" id="PF00501">
    <property type="entry name" value="AMP-binding"/>
    <property type="match status" value="1"/>
</dbReference>
<dbReference type="Proteomes" id="UP001163046">
    <property type="component" value="Unassembled WGS sequence"/>
</dbReference>
<dbReference type="SUPFAM" id="SSF56801">
    <property type="entry name" value="Acetyl-CoA synthetase-like"/>
    <property type="match status" value="1"/>
</dbReference>
<comment type="caution">
    <text evidence="2">The sequence shown here is derived from an EMBL/GenBank/DDBJ whole genome shotgun (WGS) entry which is preliminary data.</text>
</comment>
<dbReference type="EMBL" id="MU826355">
    <property type="protein sequence ID" value="KAJ7379775.1"/>
    <property type="molecule type" value="Genomic_DNA"/>
</dbReference>
<keyword evidence="3" id="KW-1185">Reference proteome</keyword>